<organism evidence="2 3">
    <name type="scientific">Leptolyngbya foveolarum</name>
    <dbReference type="NCBI Taxonomy" id="47253"/>
    <lineage>
        <taxon>Bacteria</taxon>
        <taxon>Bacillati</taxon>
        <taxon>Cyanobacteriota</taxon>
        <taxon>Cyanophyceae</taxon>
        <taxon>Leptolyngbyales</taxon>
        <taxon>Leptolyngbyaceae</taxon>
        <taxon>Leptolyngbya group</taxon>
        <taxon>Leptolyngbya</taxon>
    </lineage>
</organism>
<dbReference type="Proteomes" id="UP000249354">
    <property type="component" value="Unassembled WGS sequence"/>
</dbReference>
<protein>
    <recommendedName>
        <fullName evidence="1">Putative restriction endonuclease domain-containing protein</fullName>
    </recommendedName>
</protein>
<sequence length="187" mass="20671">MVQASALPLTLDAFLQLPETQPASEYIHHQATQKPMPQGEHSLLQVALCKAIDHVGEPQRIAKAFSELRCVFGGVAIIPDVSVFRWPRIPRTPSGRIANRFESQPDWAIEILSPDQAQTRPLEKLLHCAEQGTELGWLVDPEAESILTLSSESQIKLYRGSEPLPVLSGLSLELSADDVFGWLCLPE</sequence>
<dbReference type="AlphaFoldDB" id="A0A2W4WJG2"/>
<dbReference type="Gene3D" id="3.90.1570.10">
    <property type="entry name" value="tt1808, chain A"/>
    <property type="match status" value="1"/>
</dbReference>
<comment type="caution">
    <text evidence="2">The sequence shown here is derived from an EMBL/GenBank/DDBJ whole genome shotgun (WGS) entry which is preliminary data.</text>
</comment>
<evidence type="ECO:0000313" key="3">
    <source>
        <dbReference type="Proteomes" id="UP000249354"/>
    </source>
</evidence>
<evidence type="ECO:0000313" key="2">
    <source>
        <dbReference type="EMBL" id="PZO19388.1"/>
    </source>
</evidence>
<dbReference type="PANTHER" id="PTHR34107:SF5">
    <property type="entry name" value="SLL1355 PROTEIN"/>
    <property type="match status" value="1"/>
</dbReference>
<reference evidence="2 3" key="2">
    <citation type="submission" date="2018-06" db="EMBL/GenBank/DDBJ databases">
        <title>Metagenomic assembly of (sub)arctic Cyanobacteria and their associated microbiome from non-axenic cultures.</title>
        <authorList>
            <person name="Baurain D."/>
        </authorList>
    </citation>
    <scope>NUCLEOTIDE SEQUENCE [LARGE SCALE GENOMIC DNA]</scope>
    <source>
        <strain evidence="2">ULC129bin1</strain>
    </source>
</reference>
<dbReference type="CDD" id="cd06260">
    <property type="entry name" value="DUF820-like"/>
    <property type="match status" value="1"/>
</dbReference>
<dbReference type="InterPro" id="IPR011335">
    <property type="entry name" value="Restrct_endonuc-II-like"/>
</dbReference>
<dbReference type="SUPFAM" id="SSF52980">
    <property type="entry name" value="Restriction endonuclease-like"/>
    <property type="match status" value="1"/>
</dbReference>
<proteinExistence type="predicted"/>
<dbReference type="InterPro" id="IPR008538">
    <property type="entry name" value="Uma2"/>
</dbReference>
<dbReference type="PANTHER" id="PTHR34107">
    <property type="entry name" value="SLL0198 PROTEIN-RELATED"/>
    <property type="match status" value="1"/>
</dbReference>
<accession>A0A2W4WJG2</accession>
<dbReference type="InterPro" id="IPR012296">
    <property type="entry name" value="Nuclease_put_TT1808"/>
</dbReference>
<evidence type="ECO:0000259" key="1">
    <source>
        <dbReference type="Pfam" id="PF05685"/>
    </source>
</evidence>
<reference evidence="3" key="1">
    <citation type="submission" date="2018-04" db="EMBL/GenBank/DDBJ databases">
        <authorList>
            <person name="Cornet L."/>
        </authorList>
    </citation>
    <scope>NUCLEOTIDE SEQUENCE [LARGE SCALE GENOMIC DNA]</scope>
</reference>
<feature type="domain" description="Putative restriction endonuclease" evidence="1">
    <location>
        <begin position="12"/>
        <end position="170"/>
    </location>
</feature>
<gene>
    <name evidence="2" type="ORF">DCF25_08735</name>
</gene>
<dbReference type="Pfam" id="PF05685">
    <property type="entry name" value="Uma2"/>
    <property type="match status" value="1"/>
</dbReference>
<dbReference type="EMBL" id="QBMC01000045">
    <property type="protein sequence ID" value="PZO19388.1"/>
    <property type="molecule type" value="Genomic_DNA"/>
</dbReference>
<name>A0A2W4WJG2_9CYAN</name>